<dbReference type="InterPro" id="IPR036259">
    <property type="entry name" value="MFS_trans_sf"/>
</dbReference>
<evidence type="ECO:0000256" key="1">
    <source>
        <dbReference type="SAM" id="Phobius"/>
    </source>
</evidence>
<gene>
    <name evidence="2" type="ORF">TASIC1_0004009500</name>
</gene>
<dbReference type="Proteomes" id="UP000517252">
    <property type="component" value="Unassembled WGS sequence"/>
</dbReference>
<keyword evidence="1" id="KW-0472">Membrane</keyword>
<accession>A0A6V8QPM0</accession>
<dbReference type="SUPFAM" id="SSF103473">
    <property type="entry name" value="MFS general substrate transporter"/>
    <property type="match status" value="1"/>
</dbReference>
<evidence type="ECO:0000313" key="2">
    <source>
        <dbReference type="EMBL" id="GFP54471.1"/>
    </source>
</evidence>
<reference evidence="2 3" key="1">
    <citation type="submission" date="2020-07" db="EMBL/GenBank/DDBJ databases">
        <title>Trichoderma asperellum IC-1 whole genome shotgun sequence.</title>
        <authorList>
            <person name="Kanamasa S."/>
            <person name="Takahashi H."/>
        </authorList>
    </citation>
    <scope>NUCLEOTIDE SEQUENCE [LARGE SCALE GENOMIC DNA]</scope>
    <source>
        <strain evidence="2 3">IC-1</strain>
    </source>
</reference>
<dbReference type="AlphaFoldDB" id="A0A6V8QPM0"/>
<keyword evidence="1" id="KW-0812">Transmembrane</keyword>
<protein>
    <submittedName>
        <fullName evidence="2">Probable transporter MCH2</fullName>
    </submittedName>
</protein>
<sequence length="140" mass="15466">MFNLSTGIGRPLIGFMGDRFGTIRVNTLGTFLSALFTFFIWIFGGKSYGALMVYGLLGMFPSIMWATFAVMTASIFGLQKMQAALPYTFAEAIALSLRKPGRDGFLDIQVYAGVMFVAATICSLILTIKKGELYRKREDD</sequence>
<organism evidence="2 3">
    <name type="scientific">Trichoderma asperellum</name>
    <name type="common">Filamentous fungus</name>
    <dbReference type="NCBI Taxonomy" id="101201"/>
    <lineage>
        <taxon>Eukaryota</taxon>
        <taxon>Fungi</taxon>
        <taxon>Dikarya</taxon>
        <taxon>Ascomycota</taxon>
        <taxon>Pezizomycotina</taxon>
        <taxon>Sordariomycetes</taxon>
        <taxon>Hypocreomycetidae</taxon>
        <taxon>Hypocreales</taxon>
        <taxon>Hypocreaceae</taxon>
        <taxon>Trichoderma</taxon>
    </lineage>
</organism>
<feature type="transmembrane region" description="Helical" evidence="1">
    <location>
        <begin position="51"/>
        <end position="76"/>
    </location>
</feature>
<dbReference type="EMBL" id="BLZH01000004">
    <property type="protein sequence ID" value="GFP54471.1"/>
    <property type="molecule type" value="Genomic_DNA"/>
</dbReference>
<keyword evidence="1" id="KW-1133">Transmembrane helix</keyword>
<comment type="caution">
    <text evidence="2">The sequence shown here is derived from an EMBL/GenBank/DDBJ whole genome shotgun (WGS) entry which is preliminary data.</text>
</comment>
<name>A0A6V8QPM0_TRIAP</name>
<dbReference type="OrthoDB" id="2213137at2759"/>
<evidence type="ECO:0000313" key="3">
    <source>
        <dbReference type="Proteomes" id="UP000517252"/>
    </source>
</evidence>
<feature type="transmembrane region" description="Helical" evidence="1">
    <location>
        <begin position="25"/>
        <end position="44"/>
    </location>
</feature>
<proteinExistence type="predicted"/>
<feature type="transmembrane region" description="Helical" evidence="1">
    <location>
        <begin position="108"/>
        <end position="128"/>
    </location>
</feature>